<dbReference type="Pfam" id="PF00893">
    <property type="entry name" value="Multi_Drug_Res"/>
    <property type="match status" value="1"/>
</dbReference>
<dbReference type="EMBL" id="CP152276">
    <property type="protein sequence ID" value="XAE44404.1"/>
    <property type="molecule type" value="Genomic_DNA"/>
</dbReference>
<evidence type="ECO:0000313" key="14">
    <source>
        <dbReference type="EMBL" id="XAE44404.1"/>
    </source>
</evidence>
<dbReference type="Gene3D" id="1.10.3730.20">
    <property type="match status" value="2"/>
</dbReference>
<feature type="transmembrane region" description="Helical" evidence="12">
    <location>
        <begin position="30"/>
        <end position="51"/>
    </location>
</feature>
<dbReference type="PANTHER" id="PTHR30561:SF9">
    <property type="entry name" value="4-AMINO-4-DEOXY-L-ARABINOSE-PHOSPHOUNDECAPRENOL FLIPPASE SUBUNIT ARNF-RELATED"/>
    <property type="match status" value="1"/>
</dbReference>
<evidence type="ECO:0000259" key="13">
    <source>
        <dbReference type="Pfam" id="PF00892"/>
    </source>
</evidence>
<keyword evidence="10 12" id="KW-0472">Membrane</keyword>
<feature type="transmembrane region" description="Helical" evidence="12">
    <location>
        <begin position="88"/>
        <end position="109"/>
    </location>
</feature>
<sequence>MPSYVFFLLMCGAALHATWNALIRGAGDRIITTIAVSGGAALVAACVLPFLVQPQVASWPFLVVSMVIHIVSYMLTARAYHEADMTQVYPLMRGAAPLLTALVAIVWLHDPVPPFAWVGMAIISFGVGSLVLARHHGWSGRGLAYALANALAIAFYSATDGAGVRLSHAPAGYALWVFLLTGVALLGWNVANRGRLFAKRLAQSFWRGVFGGAGSALSYGIALWAITRVPIAVVSAARECSIAFGTLIAILFLGERVSPRRVIATGCIVAGAVVLRLA</sequence>
<feature type="transmembrane region" description="Helical" evidence="12">
    <location>
        <begin position="115"/>
        <end position="133"/>
    </location>
</feature>
<proteinExistence type="inferred from homology"/>
<dbReference type="PANTHER" id="PTHR30561">
    <property type="entry name" value="SMR FAMILY PROTON-DEPENDENT DRUG EFFLUX TRANSPORTER SUGE"/>
    <property type="match status" value="1"/>
</dbReference>
<feature type="transmembrane region" description="Helical" evidence="12">
    <location>
        <begin position="232"/>
        <end position="253"/>
    </location>
</feature>
<evidence type="ECO:0000256" key="7">
    <source>
        <dbReference type="ARBA" id="ARBA00022985"/>
    </source>
</evidence>
<feature type="transmembrane region" description="Helical" evidence="12">
    <location>
        <begin position="57"/>
        <end position="76"/>
    </location>
</feature>
<organism evidence="14 15">
    <name type="scientific">Nguyenibacter vanlangensis</name>
    <dbReference type="NCBI Taxonomy" id="1216886"/>
    <lineage>
        <taxon>Bacteria</taxon>
        <taxon>Pseudomonadati</taxon>
        <taxon>Pseudomonadota</taxon>
        <taxon>Alphaproteobacteria</taxon>
        <taxon>Acetobacterales</taxon>
        <taxon>Acetobacteraceae</taxon>
        <taxon>Nguyenibacter</taxon>
    </lineage>
</organism>
<keyword evidence="15" id="KW-1185">Reference proteome</keyword>
<comment type="subcellular location">
    <subcellularLocation>
        <location evidence="1 11">Cell membrane</location>
        <topology evidence="1 11">Multi-pass membrane protein</topology>
    </subcellularLocation>
</comment>
<evidence type="ECO:0000313" key="15">
    <source>
        <dbReference type="Proteomes" id="UP001449795"/>
    </source>
</evidence>
<keyword evidence="5" id="KW-0441">Lipid A biosynthesis</keyword>
<feature type="transmembrane region" description="Helical" evidence="12">
    <location>
        <begin position="204"/>
        <end position="226"/>
    </location>
</feature>
<keyword evidence="9" id="KW-0443">Lipid metabolism</keyword>
<protein>
    <submittedName>
        <fullName evidence="14">SMR family transporter</fullName>
    </submittedName>
</protein>
<dbReference type="Proteomes" id="UP001449795">
    <property type="component" value="Chromosome"/>
</dbReference>
<evidence type="ECO:0000256" key="9">
    <source>
        <dbReference type="ARBA" id="ARBA00023098"/>
    </source>
</evidence>
<gene>
    <name evidence="14" type="ORF">AAC691_08220</name>
</gene>
<evidence type="ECO:0000256" key="8">
    <source>
        <dbReference type="ARBA" id="ARBA00022989"/>
    </source>
</evidence>
<keyword evidence="7" id="KW-0448">Lipopolysaccharide biosynthesis</keyword>
<dbReference type="InterPro" id="IPR000390">
    <property type="entry name" value="Small_drug/metabolite_transptr"/>
</dbReference>
<keyword evidence="4" id="KW-0997">Cell inner membrane</keyword>
<evidence type="ECO:0000256" key="4">
    <source>
        <dbReference type="ARBA" id="ARBA00022519"/>
    </source>
</evidence>
<feature type="transmembrane region" description="Helical" evidence="12">
    <location>
        <begin position="6"/>
        <end position="23"/>
    </location>
</feature>
<dbReference type="InterPro" id="IPR000620">
    <property type="entry name" value="EamA_dom"/>
</dbReference>
<name>A0ABZ3D9E7_9PROT</name>
<keyword evidence="2" id="KW-1003">Cell membrane</keyword>
<keyword evidence="6 11" id="KW-0812">Transmembrane</keyword>
<feature type="domain" description="EamA" evidence="13">
    <location>
        <begin position="141"/>
        <end position="275"/>
    </location>
</feature>
<reference evidence="14 15" key="1">
    <citation type="submission" date="2024-04" db="EMBL/GenBank/DDBJ databases">
        <title>Complete genome sequence of Nguyenibacter vanlangesis HBCM-1154, a strain capable of nitrogen fixation, IAA production, and phosphorus solubilization isolated from sugarcane soil.</title>
        <authorList>
            <person name="MY HANH P."/>
        </authorList>
    </citation>
    <scope>NUCLEOTIDE SEQUENCE [LARGE SCALE GENOMIC DNA]</scope>
    <source>
        <strain evidence="14 15">HBCM 1154</strain>
    </source>
</reference>
<dbReference type="InterPro" id="IPR037185">
    <property type="entry name" value="EmrE-like"/>
</dbReference>
<evidence type="ECO:0000256" key="5">
    <source>
        <dbReference type="ARBA" id="ARBA00022556"/>
    </source>
</evidence>
<accession>A0ABZ3D9E7</accession>
<evidence type="ECO:0000256" key="10">
    <source>
        <dbReference type="ARBA" id="ARBA00023136"/>
    </source>
</evidence>
<dbReference type="SUPFAM" id="SSF103481">
    <property type="entry name" value="Multidrug resistance efflux transporter EmrE"/>
    <property type="match status" value="2"/>
</dbReference>
<evidence type="ECO:0000256" key="6">
    <source>
        <dbReference type="ARBA" id="ARBA00022692"/>
    </source>
</evidence>
<evidence type="ECO:0000256" key="11">
    <source>
        <dbReference type="RuleBase" id="RU003942"/>
    </source>
</evidence>
<evidence type="ECO:0000256" key="3">
    <source>
        <dbReference type="ARBA" id="ARBA00022516"/>
    </source>
</evidence>
<evidence type="ECO:0000256" key="1">
    <source>
        <dbReference type="ARBA" id="ARBA00004651"/>
    </source>
</evidence>
<evidence type="ECO:0000256" key="12">
    <source>
        <dbReference type="SAM" id="Phobius"/>
    </source>
</evidence>
<dbReference type="InterPro" id="IPR045324">
    <property type="entry name" value="Small_multidrug_res"/>
</dbReference>
<comment type="similarity">
    <text evidence="11">Belongs to the drug/metabolite transporter (DMT) superfamily. Small multidrug resistance (SMR) (TC 2.A.7.1) family.</text>
</comment>
<feature type="transmembrane region" description="Helical" evidence="12">
    <location>
        <begin position="171"/>
        <end position="192"/>
    </location>
</feature>
<evidence type="ECO:0000256" key="2">
    <source>
        <dbReference type="ARBA" id="ARBA00022475"/>
    </source>
</evidence>
<keyword evidence="3" id="KW-0444">Lipid biosynthesis</keyword>
<dbReference type="Pfam" id="PF00892">
    <property type="entry name" value="EamA"/>
    <property type="match status" value="1"/>
</dbReference>
<feature type="transmembrane region" description="Helical" evidence="12">
    <location>
        <begin position="142"/>
        <end position="159"/>
    </location>
</feature>
<keyword evidence="8 12" id="KW-1133">Transmembrane helix</keyword>
<dbReference type="RefSeq" id="WP_342629666.1">
    <property type="nucleotide sequence ID" value="NZ_CP152276.1"/>
</dbReference>